<dbReference type="AlphaFoldDB" id="A0AAD9K3S8"/>
<evidence type="ECO:0000313" key="2">
    <source>
        <dbReference type="Proteomes" id="UP001208570"/>
    </source>
</evidence>
<protein>
    <submittedName>
        <fullName evidence="1">Uncharacterized protein</fullName>
    </submittedName>
</protein>
<reference evidence="1" key="1">
    <citation type="journal article" date="2023" name="Mol. Biol. Evol.">
        <title>Third-Generation Sequencing Reveals the Adaptive Role of the Epigenome in Three Deep-Sea Polychaetes.</title>
        <authorList>
            <person name="Perez M."/>
            <person name="Aroh O."/>
            <person name="Sun Y."/>
            <person name="Lan Y."/>
            <person name="Juniper S.K."/>
            <person name="Young C.R."/>
            <person name="Angers B."/>
            <person name="Qian P.Y."/>
        </authorList>
    </citation>
    <scope>NUCLEOTIDE SEQUENCE</scope>
    <source>
        <strain evidence="1">P08H-3</strain>
    </source>
</reference>
<sequence>MLFVDLMECPMCRLDKVQRFHETFNTTRGHNEVINAMNQVMFDAFRERLFTEDSQHLSFLDIGRSICPFTCNWIDDDGNMRPFIYERLWEYIFQYLFIE</sequence>
<gene>
    <name evidence="1" type="ORF">LSH36_65g12000</name>
</gene>
<proteinExistence type="predicted"/>
<comment type="caution">
    <text evidence="1">The sequence shown here is derived from an EMBL/GenBank/DDBJ whole genome shotgun (WGS) entry which is preliminary data.</text>
</comment>
<keyword evidence="2" id="KW-1185">Reference proteome</keyword>
<accession>A0AAD9K3S8</accession>
<organism evidence="1 2">
    <name type="scientific">Paralvinella palmiformis</name>
    <dbReference type="NCBI Taxonomy" id="53620"/>
    <lineage>
        <taxon>Eukaryota</taxon>
        <taxon>Metazoa</taxon>
        <taxon>Spiralia</taxon>
        <taxon>Lophotrochozoa</taxon>
        <taxon>Annelida</taxon>
        <taxon>Polychaeta</taxon>
        <taxon>Sedentaria</taxon>
        <taxon>Canalipalpata</taxon>
        <taxon>Terebellida</taxon>
        <taxon>Terebelliformia</taxon>
        <taxon>Alvinellidae</taxon>
        <taxon>Paralvinella</taxon>
    </lineage>
</organism>
<dbReference type="EMBL" id="JAODUP010000065">
    <property type="protein sequence ID" value="KAK2164371.1"/>
    <property type="molecule type" value="Genomic_DNA"/>
</dbReference>
<name>A0AAD9K3S8_9ANNE</name>
<evidence type="ECO:0000313" key="1">
    <source>
        <dbReference type="EMBL" id="KAK2164371.1"/>
    </source>
</evidence>
<dbReference type="Proteomes" id="UP001208570">
    <property type="component" value="Unassembled WGS sequence"/>
</dbReference>